<evidence type="ECO:0000313" key="3">
    <source>
        <dbReference type="Proteomes" id="UP000292082"/>
    </source>
</evidence>
<feature type="compositionally biased region" description="Basic residues" evidence="1">
    <location>
        <begin position="37"/>
        <end position="47"/>
    </location>
</feature>
<evidence type="ECO:0000313" key="2">
    <source>
        <dbReference type="EMBL" id="TBU59500.1"/>
    </source>
</evidence>
<gene>
    <name evidence="2" type="ORF">BD310DRAFT_924818</name>
</gene>
<dbReference type="Proteomes" id="UP000292082">
    <property type="component" value="Unassembled WGS sequence"/>
</dbReference>
<organism evidence="2 3">
    <name type="scientific">Dichomitus squalens</name>
    <dbReference type="NCBI Taxonomy" id="114155"/>
    <lineage>
        <taxon>Eukaryota</taxon>
        <taxon>Fungi</taxon>
        <taxon>Dikarya</taxon>
        <taxon>Basidiomycota</taxon>
        <taxon>Agaricomycotina</taxon>
        <taxon>Agaricomycetes</taxon>
        <taxon>Polyporales</taxon>
        <taxon>Polyporaceae</taxon>
        <taxon>Dichomitus</taxon>
    </lineage>
</organism>
<dbReference type="AlphaFoldDB" id="A0A4Q9NAG0"/>
<dbReference type="EMBL" id="ML145113">
    <property type="protein sequence ID" value="TBU59500.1"/>
    <property type="molecule type" value="Genomic_DNA"/>
</dbReference>
<keyword evidence="3" id="KW-1185">Reference proteome</keyword>
<sequence>MLSRGCVLSKWPHILRPHWNSAKEAARVALCSHRRKAELSQSRRRSQHGLLDWGGNPYPHDISQ</sequence>
<accession>A0A4Q9NAG0</accession>
<feature type="region of interest" description="Disordered" evidence="1">
    <location>
        <begin position="37"/>
        <end position="64"/>
    </location>
</feature>
<proteinExistence type="predicted"/>
<evidence type="ECO:0000256" key="1">
    <source>
        <dbReference type="SAM" id="MobiDB-lite"/>
    </source>
</evidence>
<name>A0A4Q9NAG0_9APHY</name>
<reference evidence="2 3" key="1">
    <citation type="submission" date="2019-01" db="EMBL/GenBank/DDBJ databases">
        <title>Draft genome sequences of three monokaryotic isolates of the white-rot basidiomycete fungus Dichomitus squalens.</title>
        <authorList>
            <consortium name="DOE Joint Genome Institute"/>
            <person name="Lopez S.C."/>
            <person name="Andreopoulos B."/>
            <person name="Pangilinan J."/>
            <person name="Lipzen A."/>
            <person name="Riley R."/>
            <person name="Ahrendt S."/>
            <person name="Ng V."/>
            <person name="Barry K."/>
            <person name="Daum C."/>
            <person name="Grigoriev I.V."/>
            <person name="Hilden K.S."/>
            <person name="Makela M.R."/>
            <person name="de Vries R.P."/>
        </authorList>
    </citation>
    <scope>NUCLEOTIDE SEQUENCE [LARGE SCALE GENOMIC DNA]</scope>
    <source>
        <strain evidence="2 3">CBS 464.89</strain>
    </source>
</reference>
<protein>
    <submittedName>
        <fullName evidence="2">Uncharacterized protein</fullName>
    </submittedName>
</protein>